<reference evidence="3" key="1">
    <citation type="journal article" date="2014" name="Int. J. Syst. Evol. Microbiol.">
        <title>Complete genome sequence of Corynebacterium casei LMG S-19264T (=DSM 44701T), isolated from a smear-ripened cheese.</title>
        <authorList>
            <consortium name="US DOE Joint Genome Institute (JGI-PGF)"/>
            <person name="Walter F."/>
            <person name="Albersmeier A."/>
            <person name="Kalinowski J."/>
            <person name="Ruckert C."/>
        </authorList>
    </citation>
    <scope>NUCLEOTIDE SEQUENCE</scope>
    <source>
        <strain evidence="3">CGMCC 1.15880</strain>
    </source>
</reference>
<feature type="transmembrane region" description="Helical" evidence="1">
    <location>
        <begin position="113"/>
        <end position="134"/>
    </location>
</feature>
<dbReference type="AlphaFoldDB" id="A0A916VRT4"/>
<dbReference type="Pfam" id="PF07331">
    <property type="entry name" value="TctB"/>
    <property type="match status" value="1"/>
</dbReference>
<keyword evidence="4" id="KW-1185">Reference proteome</keyword>
<sequence length="139" mass="15222">MSADRISGIFFLLLGLAMYFVVNPAYIETVEGGSLNPKTVPNIISVIIALCGGLLVVKPTHHEVGDLRNIARTGFYSLLLIAGLYAMSRFGFEYVAPVLAFAIMWFIGERRPFWLAFGAVGMPALIWFLVTQALGRALP</sequence>
<dbReference type="RefSeq" id="WP_188677241.1">
    <property type="nucleotide sequence ID" value="NZ_BMKA01000004.1"/>
</dbReference>
<feature type="transmembrane region" description="Helical" evidence="1">
    <location>
        <begin position="7"/>
        <end position="27"/>
    </location>
</feature>
<dbReference type="EMBL" id="BMKA01000004">
    <property type="protein sequence ID" value="GGA27410.1"/>
    <property type="molecule type" value="Genomic_DNA"/>
</dbReference>
<evidence type="ECO:0000256" key="1">
    <source>
        <dbReference type="SAM" id="Phobius"/>
    </source>
</evidence>
<keyword evidence="1" id="KW-1133">Transmembrane helix</keyword>
<dbReference type="Proteomes" id="UP000628017">
    <property type="component" value="Unassembled WGS sequence"/>
</dbReference>
<feature type="domain" description="DUF1468" evidence="2">
    <location>
        <begin position="6"/>
        <end position="139"/>
    </location>
</feature>
<keyword evidence="1" id="KW-0812">Transmembrane</keyword>
<feature type="transmembrane region" description="Helical" evidence="1">
    <location>
        <begin position="78"/>
        <end position="107"/>
    </location>
</feature>
<evidence type="ECO:0000313" key="3">
    <source>
        <dbReference type="EMBL" id="GGA27410.1"/>
    </source>
</evidence>
<dbReference type="InterPro" id="IPR009936">
    <property type="entry name" value="DUF1468"/>
</dbReference>
<name>A0A916VRT4_9RHOB</name>
<comment type="caution">
    <text evidence="3">The sequence shown here is derived from an EMBL/GenBank/DDBJ whole genome shotgun (WGS) entry which is preliminary data.</text>
</comment>
<gene>
    <name evidence="3" type="ORF">GCM10011498_30580</name>
</gene>
<keyword evidence="1" id="KW-0472">Membrane</keyword>
<evidence type="ECO:0000313" key="4">
    <source>
        <dbReference type="Proteomes" id="UP000628017"/>
    </source>
</evidence>
<protein>
    <recommendedName>
        <fullName evidence="2">DUF1468 domain-containing protein</fullName>
    </recommendedName>
</protein>
<reference evidence="3" key="2">
    <citation type="submission" date="2020-09" db="EMBL/GenBank/DDBJ databases">
        <authorList>
            <person name="Sun Q."/>
            <person name="Zhou Y."/>
        </authorList>
    </citation>
    <scope>NUCLEOTIDE SEQUENCE</scope>
    <source>
        <strain evidence="3">CGMCC 1.15880</strain>
    </source>
</reference>
<organism evidence="3 4">
    <name type="scientific">Neptunicoccus cionae</name>
    <dbReference type="NCBI Taxonomy" id="2035344"/>
    <lineage>
        <taxon>Bacteria</taxon>
        <taxon>Pseudomonadati</taxon>
        <taxon>Pseudomonadota</taxon>
        <taxon>Alphaproteobacteria</taxon>
        <taxon>Rhodobacterales</taxon>
        <taxon>Paracoccaceae</taxon>
        <taxon>Neptunicoccus</taxon>
    </lineage>
</organism>
<accession>A0A916VRT4</accession>
<proteinExistence type="predicted"/>
<evidence type="ECO:0000259" key="2">
    <source>
        <dbReference type="Pfam" id="PF07331"/>
    </source>
</evidence>
<feature type="transmembrane region" description="Helical" evidence="1">
    <location>
        <begin position="39"/>
        <end position="57"/>
    </location>
</feature>